<gene>
    <name evidence="1" type="ORF">OGAPHI_006883</name>
</gene>
<accession>A0A9P8NW54</accession>
<sequence>MTLFGYYSYLVKQTETHVVVFLLFSSRGLFLLGSSLFGSTSSGTWGGTSSRSSTNAEVGQKSVQVLTSQSLSVDRSPDVVDLQIGTGGQFQEVFSTDLDVGVGQDDGSV</sequence>
<dbReference type="EMBL" id="JAEUBE010000504">
    <property type="protein sequence ID" value="KAH3660297.1"/>
    <property type="molecule type" value="Genomic_DNA"/>
</dbReference>
<proteinExistence type="predicted"/>
<organism evidence="1 2">
    <name type="scientific">Ogataea philodendri</name>
    <dbReference type="NCBI Taxonomy" id="1378263"/>
    <lineage>
        <taxon>Eukaryota</taxon>
        <taxon>Fungi</taxon>
        <taxon>Dikarya</taxon>
        <taxon>Ascomycota</taxon>
        <taxon>Saccharomycotina</taxon>
        <taxon>Pichiomycetes</taxon>
        <taxon>Pichiales</taxon>
        <taxon>Pichiaceae</taxon>
        <taxon>Ogataea</taxon>
    </lineage>
</organism>
<dbReference type="RefSeq" id="XP_046058000.1">
    <property type="nucleotide sequence ID" value="XM_046208217.1"/>
</dbReference>
<dbReference type="GeneID" id="70238847"/>
<reference evidence="1" key="2">
    <citation type="submission" date="2021-01" db="EMBL/GenBank/DDBJ databases">
        <authorList>
            <person name="Schikora-Tamarit M.A."/>
        </authorList>
    </citation>
    <scope>NUCLEOTIDE SEQUENCE</scope>
    <source>
        <strain evidence="1">CBS6075</strain>
    </source>
</reference>
<evidence type="ECO:0000313" key="1">
    <source>
        <dbReference type="EMBL" id="KAH3660297.1"/>
    </source>
</evidence>
<dbReference type="Proteomes" id="UP000769157">
    <property type="component" value="Unassembled WGS sequence"/>
</dbReference>
<reference evidence="1" key="1">
    <citation type="journal article" date="2021" name="Open Biol.">
        <title>Shared evolutionary footprints suggest mitochondrial oxidative damage underlies multiple complex I losses in fungi.</title>
        <authorList>
            <person name="Schikora-Tamarit M.A."/>
            <person name="Marcet-Houben M."/>
            <person name="Nosek J."/>
            <person name="Gabaldon T."/>
        </authorList>
    </citation>
    <scope>NUCLEOTIDE SEQUENCE</scope>
    <source>
        <strain evidence="1">CBS6075</strain>
    </source>
</reference>
<comment type="caution">
    <text evidence="1">The sequence shown here is derived from an EMBL/GenBank/DDBJ whole genome shotgun (WGS) entry which is preliminary data.</text>
</comment>
<name>A0A9P8NW54_9ASCO</name>
<dbReference type="AlphaFoldDB" id="A0A9P8NW54"/>
<keyword evidence="2" id="KW-1185">Reference proteome</keyword>
<evidence type="ECO:0000313" key="2">
    <source>
        <dbReference type="Proteomes" id="UP000769157"/>
    </source>
</evidence>
<protein>
    <submittedName>
        <fullName evidence="1">Uncharacterized protein</fullName>
    </submittedName>
</protein>